<dbReference type="RefSeq" id="WP_090222129.1">
    <property type="nucleotide sequence ID" value="NZ_FOZP01000001.1"/>
</dbReference>
<proteinExistence type="predicted"/>
<dbReference type="OrthoDB" id="1454226at2"/>
<protein>
    <submittedName>
        <fullName evidence="1">Uncharacterized protein</fullName>
    </submittedName>
</protein>
<dbReference type="AlphaFoldDB" id="A0A1I6NRR3"/>
<evidence type="ECO:0000313" key="2">
    <source>
        <dbReference type="Proteomes" id="UP000199312"/>
    </source>
</evidence>
<reference evidence="2" key="1">
    <citation type="submission" date="2016-10" db="EMBL/GenBank/DDBJ databases">
        <authorList>
            <person name="Varghese N."/>
            <person name="Submissions S."/>
        </authorList>
    </citation>
    <scope>NUCLEOTIDE SEQUENCE [LARGE SCALE GENOMIC DNA]</scope>
    <source>
        <strain evidence="2">DSM 24450</strain>
    </source>
</reference>
<gene>
    <name evidence="1" type="ORF">SAMN04488006_0460</name>
</gene>
<dbReference type="EMBL" id="FOZP01000001">
    <property type="protein sequence ID" value="SFS30617.1"/>
    <property type="molecule type" value="Genomic_DNA"/>
</dbReference>
<keyword evidence="2" id="KW-1185">Reference proteome</keyword>
<sequence>MKIKSLLFGISIILSLGFITPIDNTVYVCGKSEIYHNSKKHSALGRCKSGIKEMKESEAKKAGKRICKCKY</sequence>
<evidence type="ECO:0000313" key="1">
    <source>
        <dbReference type="EMBL" id="SFS30617.1"/>
    </source>
</evidence>
<accession>A0A1I6NRR3</accession>
<name>A0A1I6NRR3_9FLAO</name>
<dbReference type="STRING" id="593133.SAMN04488006_0460"/>
<dbReference type="Proteomes" id="UP000199312">
    <property type="component" value="Unassembled WGS sequence"/>
</dbReference>
<organism evidence="1 2">
    <name type="scientific">Lutibacter maritimus</name>
    <dbReference type="NCBI Taxonomy" id="593133"/>
    <lineage>
        <taxon>Bacteria</taxon>
        <taxon>Pseudomonadati</taxon>
        <taxon>Bacteroidota</taxon>
        <taxon>Flavobacteriia</taxon>
        <taxon>Flavobacteriales</taxon>
        <taxon>Flavobacteriaceae</taxon>
        <taxon>Lutibacter</taxon>
    </lineage>
</organism>